<dbReference type="EMBL" id="JABFJV010000021">
    <property type="protein sequence ID" value="NOK32791.1"/>
    <property type="molecule type" value="Genomic_DNA"/>
</dbReference>
<organism evidence="1 2">
    <name type="scientific">Corallococcus exercitus</name>
    <dbReference type="NCBI Taxonomy" id="2316736"/>
    <lineage>
        <taxon>Bacteria</taxon>
        <taxon>Pseudomonadati</taxon>
        <taxon>Myxococcota</taxon>
        <taxon>Myxococcia</taxon>
        <taxon>Myxococcales</taxon>
        <taxon>Cystobacterineae</taxon>
        <taxon>Myxococcaceae</taxon>
        <taxon>Corallococcus</taxon>
    </lineage>
</organism>
<comment type="caution">
    <text evidence="1">The sequence shown here is derived from an EMBL/GenBank/DDBJ whole genome shotgun (WGS) entry which is preliminary data.</text>
</comment>
<name>A0A7Y4KFM3_9BACT</name>
<accession>A0A7Y4KFM3</accession>
<reference evidence="1 2" key="1">
    <citation type="submission" date="2020-05" db="EMBL/GenBank/DDBJ databases">
        <authorList>
            <person name="Whitworth D."/>
        </authorList>
    </citation>
    <scope>NUCLEOTIDE SEQUENCE [LARGE SCALE GENOMIC DNA]</scope>
    <source>
        <strain evidence="1 2">AB043B</strain>
    </source>
</reference>
<evidence type="ECO:0000313" key="2">
    <source>
        <dbReference type="Proteomes" id="UP000563426"/>
    </source>
</evidence>
<evidence type="ECO:0000313" key="1">
    <source>
        <dbReference type="EMBL" id="NOK32791.1"/>
    </source>
</evidence>
<dbReference type="AlphaFoldDB" id="A0A7Y4KFM3"/>
<gene>
    <name evidence="1" type="ORF">HMI49_06215</name>
</gene>
<protein>
    <submittedName>
        <fullName evidence="1">Uncharacterized protein</fullName>
    </submittedName>
</protein>
<dbReference type="RefSeq" id="WP_158617032.1">
    <property type="nucleotide sequence ID" value="NZ_JABFJV010000021.1"/>
</dbReference>
<sequence>MDAVVDAADLPASTAIEEAEDGGIDRFGLFQAPGQGVASLPLTAPCVREVVGLVDVPS</sequence>
<proteinExistence type="predicted"/>
<dbReference type="Proteomes" id="UP000563426">
    <property type="component" value="Unassembled WGS sequence"/>
</dbReference>
<keyword evidence="2" id="KW-1185">Reference proteome</keyword>